<dbReference type="Proteomes" id="UP000440965">
    <property type="component" value="Unassembled WGS sequence"/>
</dbReference>
<evidence type="ECO:0000313" key="1">
    <source>
        <dbReference type="EMBL" id="MVF49447.1"/>
    </source>
</evidence>
<protein>
    <submittedName>
        <fullName evidence="1">Uncharacterized protein</fullName>
    </submittedName>
</protein>
<comment type="caution">
    <text evidence="1">The sequence shown here is derived from an EMBL/GenBank/DDBJ whole genome shotgun (WGS) entry which is preliminary data.</text>
</comment>
<reference evidence="1 2" key="1">
    <citation type="submission" date="2019-10" db="EMBL/GenBank/DDBJ databases">
        <title>XDR Pseudomonas monteilii producing IMP-16 from LCR.</title>
        <authorList>
            <person name="Ballaben A."/>
            <person name="Doi Y."/>
        </authorList>
    </citation>
    <scope>NUCLEOTIDE SEQUENCE [LARGE SCALE GENOMIC DNA]</scope>
    <source>
        <strain evidence="1 2">597/14</strain>
    </source>
</reference>
<dbReference type="RefSeq" id="WP_060498333.1">
    <property type="nucleotide sequence ID" value="NZ_JBFUNT010000002.1"/>
</dbReference>
<proteinExistence type="predicted"/>
<dbReference type="GeneID" id="92661369"/>
<evidence type="ECO:0000313" key="2">
    <source>
        <dbReference type="Proteomes" id="UP000440965"/>
    </source>
</evidence>
<accession>A0A136QN61</accession>
<dbReference type="EMBL" id="WEIK01000006">
    <property type="protein sequence ID" value="MVF49447.1"/>
    <property type="molecule type" value="Genomic_DNA"/>
</dbReference>
<sequence length="113" mass="12686">MGFLDIVAGLGKAAGKAMNDSMIKNTLSMWDKVRSAPESRLMDYYEQNNTREKNNSMNRAMALAAMAGSYQARQLLEKDESARRSLRNIREKISLENSSSAERLRNAIDQLLG</sequence>
<dbReference type="AlphaFoldDB" id="A0A136QN61"/>
<gene>
    <name evidence="1" type="ORF">F9Z43_08965</name>
</gene>
<organism evidence="1 2">
    <name type="scientific">Pseudomonas monteilii</name>
    <dbReference type="NCBI Taxonomy" id="76759"/>
    <lineage>
        <taxon>Bacteria</taxon>
        <taxon>Pseudomonadati</taxon>
        <taxon>Pseudomonadota</taxon>
        <taxon>Gammaproteobacteria</taxon>
        <taxon>Pseudomonadales</taxon>
        <taxon>Pseudomonadaceae</taxon>
        <taxon>Pseudomonas</taxon>
    </lineage>
</organism>
<name>A0A136QN61_9PSED</name>